<evidence type="ECO:0000256" key="1">
    <source>
        <dbReference type="SAM" id="Phobius"/>
    </source>
</evidence>
<dbReference type="Proteomes" id="UP001211907">
    <property type="component" value="Unassembled WGS sequence"/>
</dbReference>
<dbReference type="InterPro" id="IPR023393">
    <property type="entry name" value="START-like_dom_sf"/>
</dbReference>
<sequence>MTWRLKSWPLEQKPSVVYLTIEEFESTCVVHVEQQDVPVNEIEIIKRNWEAYYFAPIRNCLENLNTIPKTTSVVSHNPFENKGDKSDSSNINSFFIRNGKILVYGLVGAMIAYVAAVVVFTTK</sequence>
<accession>A0AAD5SNH6</accession>
<dbReference type="EMBL" id="JADGJH010003727">
    <property type="protein sequence ID" value="KAJ3089158.1"/>
    <property type="molecule type" value="Genomic_DNA"/>
</dbReference>
<comment type="caution">
    <text evidence="2">The sequence shown here is derived from an EMBL/GenBank/DDBJ whole genome shotgun (WGS) entry which is preliminary data.</text>
</comment>
<keyword evidence="3" id="KW-1185">Reference proteome</keyword>
<proteinExistence type="predicted"/>
<organism evidence="2 3">
    <name type="scientific">Physocladia obscura</name>
    <dbReference type="NCBI Taxonomy" id="109957"/>
    <lineage>
        <taxon>Eukaryota</taxon>
        <taxon>Fungi</taxon>
        <taxon>Fungi incertae sedis</taxon>
        <taxon>Chytridiomycota</taxon>
        <taxon>Chytridiomycota incertae sedis</taxon>
        <taxon>Chytridiomycetes</taxon>
        <taxon>Chytridiales</taxon>
        <taxon>Chytriomycetaceae</taxon>
        <taxon>Physocladia</taxon>
    </lineage>
</organism>
<keyword evidence="1" id="KW-1133">Transmembrane helix</keyword>
<dbReference type="AlphaFoldDB" id="A0AAD5SNH6"/>
<dbReference type="Gene3D" id="3.30.530.20">
    <property type="match status" value="1"/>
</dbReference>
<name>A0AAD5SNH6_9FUNG</name>
<evidence type="ECO:0000313" key="2">
    <source>
        <dbReference type="EMBL" id="KAJ3089158.1"/>
    </source>
</evidence>
<gene>
    <name evidence="2" type="ORF">HK100_007837</name>
</gene>
<feature type="transmembrane region" description="Helical" evidence="1">
    <location>
        <begin position="101"/>
        <end position="120"/>
    </location>
</feature>
<keyword evidence="1" id="KW-0812">Transmembrane</keyword>
<evidence type="ECO:0000313" key="3">
    <source>
        <dbReference type="Proteomes" id="UP001211907"/>
    </source>
</evidence>
<keyword evidence="1" id="KW-0472">Membrane</keyword>
<reference evidence="2" key="1">
    <citation type="submission" date="2020-05" db="EMBL/GenBank/DDBJ databases">
        <title>Phylogenomic resolution of chytrid fungi.</title>
        <authorList>
            <person name="Stajich J.E."/>
            <person name="Amses K."/>
            <person name="Simmons R."/>
            <person name="Seto K."/>
            <person name="Myers J."/>
            <person name="Bonds A."/>
            <person name="Quandt C.A."/>
            <person name="Barry K."/>
            <person name="Liu P."/>
            <person name="Grigoriev I."/>
            <person name="Longcore J.E."/>
            <person name="James T.Y."/>
        </authorList>
    </citation>
    <scope>NUCLEOTIDE SEQUENCE</scope>
    <source>
        <strain evidence="2">JEL0513</strain>
    </source>
</reference>
<protein>
    <submittedName>
        <fullName evidence="2">Uncharacterized protein</fullName>
    </submittedName>
</protein>